<dbReference type="Gene3D" id="2.170.16.10">
    <property type="entry name" value="Hedgehog/Intein (Hint) domain"/>
    <property type="match status" value="1"/>
</dbReference>
<evidence type="ECO:0000313" key="3">
    <source>
        <dbReference type="Proteomes" id="UP000637769"/>
    </source>
</evidence>
<accession>A0ABQ1MDH6</accession>
<dbReference type="EMBL" id="BMCH01000007">
    <property type="protein sequence ID" value="GGC38741.1"/>
    <property type="molecule type" value="Genomic_DNA"/>
</dbReference>
<dbReference type="Gene3D" id="2.160.20.20">
    <property type="match status" value="1"/>
</dbReference>
<protein>
    <recommendedName>
        <fullName evidence="1">Hedgehog/Intein (Hint) domain-containing protein</fullName>
    </recommendedName>
</protein>
<dbReference type="Pfam" id="PF13403">
    <property type="entry name" value="Hint_2"/>
    <property type="match status" value="1"/>
</dbReference>
<gene>
    <name evidence="2" type="ORF">GCM10007207_25300</name>
</gene>
<organism evidence="2 3">
    <name type="scientific">Asaia siamensis</name>
    <dbReference type="NCBI Taxonomy" id="110479"/>
    <lineage>
        <taxon>Bacteria</taxon>
        <taxon>Pseudomonadati</taxon>
        <taxon>Pseudomonadota</taxon>
        <taxon>Alphaproteobacteria</taxon>
        <taxon>Acetobacterales</taxon>
        <taxon>Acetobacteraceae</taxon>
        <taxon>Asaia</taxon>
    </lineage>
</organism>
<feature type="domain" description="Hedgehog/Intein (Hint)" evidence="1">
    <location>
        <begin position="383"/>
        <end position="522"/>
    </location>
</feature>
<keyword evidence="3" id="KW-1185">Reference proteome</keyword>
<evidence type="ECO:0000259" key="1">
    <source>
        <dbReference type="Pfam" id="PF13403"/>
    </source>
</evidence>
<dbReference type="InterPro" id="IPR028992">
    <property type="entry name" value="Hedgehog/Intein_dom"/>
</dbReference>
<comment type="caution">
    <text evidence="2">The sequence shown here is derived from an EMBL/GenBank/DDBJ whole genome shotgun (WGS) entry which is preliminary data.</text>
</comment>
<dbReference type="InterPro" id="IPR012332">
    <property type="entry name" value="Autotransporter_pectin_lyase_C"/>
</dbReference>
<reference evidence="3" key="1">
    <citation type="journal article" date="2019" name="Int. J. Syst. Evol. Microbiol.">
        <title>The Global Catalogue of Microorganisms (GCM) 10K type strain sequencing project: providing services to taxonomists for standard genome sequencing and annotation.</title>
        <authorList>
            <consortium name="The Broad Institute Genomics Platform"/>
            <consortium name="The Broad Institute Genome Sequencing Center for Infectious Disease"/>
            <person name="Wu L."/>
            <person name="Ma J."/>
        </authorList>
    </citation>
    <scope>NUCLEOTIDE SEQUENCE [LARGE SCALE GENOMIC DNA]</scope>
    <source>
        <strain evidence="3">CCM 7132</strain>
    </source>
</reference>
<evidence type="ECO:0000313" key="2">
    <source>
        <dbReference type="EMBL" id="GGC38741.1"/>
    </source>
</evidence>
<dbReference type="RefSeq" id="WP_188427184.1">
    <property type="nucleotide sequence ID" value="NZ_BMCH01000007.1"/>
</dbReference>
<dbReference type="SUPFAM" id="SSF51294">
    <property type="entry name" value="Hedgehog/intein (Hint) domain"/>
    <property type="match status" value="1"/>
</dbReference>
<proteinExistence type="predicted"/>
<dbReference type="Proteomes" id="UP000637769">
    <property type="component" value="Unassembled WGS sequence"/>
</dbReference>
<sequence length="742" mass="76858">MATSVTVLSGGNWTATYKNGATWYVSGSVSATGAVTLSNIGTLTVSSGAVVSGATVTGGVPTVSVLNGGTMVSSYELNGYLRVANGGVVSGNTLNSTEVTLSSGGSSVNDLFVNSGSGTDTNAYVYVSSGASLVGATMSDGAVAGLALSAFSGATVSGLTLGSGASAYVSSGATASDINTGAGSVLSMATSYGSGSAYVYVPPQSAVVLSGGTWSAVSINKVTYYVSGNVSATGAVTFSAISTLTISSGATVSGVTISGSVATVSVMGGGTLENSLLLNGYVSAMSGATLSSNVLNSNVVYLSSGAQSINDTYVNSGSGADGYSDAYIYSGASIISPYIGSAGAGSFVVRVSSGASITDPTLIQNGGQLLVSGGTVSTTDPAPCFLAGTLIETHKGMVAVEDIEIGDKVLARVGGVTEEREVIWAGKASAIIRPDLPSDLSGYPVRILKDALGESLPFKDMLITSEHCLFLDDAFVPVRMLVNGSSIFYDRTFSEYEYYHIETEHHSVIMADGVWSESYLDTGKRQSFRQTGAVHVLGARTLDWHIAAAAQLRTDRAFVEPIFERVVARAALNDVQTRDGTQLETTLDPDLYIVTEAGEWIGRSRSRDGHYVFVLPDNARDVRIVSNTSRPSDAIAPYVDDRRRLGVLVGAITLFDSWETVNLPDALNNAGQHGWNNLEPCGRRWTNGNAALSLPERRPGGLTLLALRVDAAGPYLKPRFPAETAYYGSVDDEDYVQALRRA</sequence>
<name>A0ABQ1MDH6_9PROT</name>
<dbReference type="InterPro" id="IPR036844">
    <property type="entry name" value="Hint_dom_sf"/>
</dbReference>